<sequence length="369" mass="38628">MKATQAATTQAPIALTMGDAAGIGPEIIVRLFQRHPDWSQRCVVIGSGAALRRAAQLLGGAPIAELADPLEAANVPPGAIPLWPVVELHEPLPPWGQVNAAAGRAAAEAVERAAQAALRGEVAAVVTAPLSKAALAAAGVPYPGHTELLQAVAARHLGVPVEQLPVRMMLSNRDLRTVLVSIHVPLRQALDWVTGQRLDETLRLTHVHFTRVLGWGRCRIAVAGLNPHAGEGGLLGREELDIIAPAVERARAAGMDVHGPLPADTVFWRARQGEFDVVVAQYHDQGLIAIKSTGLADGVNSTLGLPFVRTSPDHGTAFDIAGRGCADPASMEAAVQAAWQALASGRHAPSVPLAASRPETPPHLPLQCP</sequence>
<dbReference type="EMBL" id="VJNB01000004">
    <property type="protein sequence ID" value="TSE20258.1"/>
    <property type="molecule type" value="Genomic_DNA"/>
</dbReference>
<keyword evidence="3" id="KW-0520">NAD</keyword>
<dbReference type="PANTHER" id="PTHR30004">
    <property type="entry name" value="4-HYDROXYTHREONINE-4-PHOSPHATE DEHYDROGENASE"/>
    <property type="match status" value="1"/>
</dbReference>
<dbReference type="RefSeq" id="WP_143890167.1">
    <property type="nucleotide sequence ID" value="NZ_VJNB01000004.1"/>
</dbReference>
<dbReference type="SUPFAM" id="SSF53659">
    <property type="entry name" value="Isocitrate/Isopropylmalate dehydrogenase-like"/>
    <property type="match status" value="1"/>
</dbReference>
<dbReference type="GO" id="GO:0050570">
    <property type="term" value="F:4-hydroxythreonine-4-phosphate dehydrogenase activity"/>
    <property type="evidence" value="ECO:0007669"/>
    <property type="project" value="UniProtKB-EC"/>
</dbReference>
<dbReference type="Proteomes" id="UP000315736">
    <property type="component" value="Unassembled WGS sequence"/>
</dbReference>
<dbReference type="NCBIfam" id="TIGR00557">
    <property type="entry name" value="pdxA"/>
    <property type="match status" value="1"/>
</dbReference>
<gene>
    <name evidence="4" type="primary">pdxA2</name>
    <name evidence="4" type="ORF">Talka_01153</name>
</gene>
<organism evidence="4 5">
    <name type="scientific">Tepidimonas alkaliphilus</name>
    <dbReference type="NCBI Taxonomy" id="2588942"/>
    <lineage>
        <taxon>Bacteria</taxon>
        <taxon>Pseudomonadati</taxon>
        <taxon>Pseudomonadota</taxon>
        <taxon>Betaproteobacteria</taxon>
        <taxon>Burkholderiales</taxon>
        <taxon>Tepidimonas</taxon>
    </lineage>
</organism>
<keyword evidence="5" id="KW-1185">Reference proteome</keyword>
<reference evidence="4 5" key="1">
    <citation type="submission" date="2019-07" db="EMBL/GenBank/DDBJ databases">
        <title>Tepidimonas alkaliphilus YIM 72238 draft genome.</title>
        <authorList>
            <person name="Da Costa M.S."/>
            <person name="Froufe H.J.C."/>
            <person name="Egas C."/>
            <person name="Albuquerque L."/>
        </authorList>
    </citation>
    <scope>NUCLEOTIDE SEQUENCE [LARGE SCALE GENOMIC DNA]</scope>
    <source>
        <strain evidence="4 5">YIM 72238</strain>
    </source>
</reference>
<evidence type="ECO:0000256" key="3">
    <source>
        <dbReference type="ARBA" id="ARBA00023027"/>
    </source>
</evidence>
<dbReference type="PANTHER" id="PTHR30004:SF6">
    <property type="entry name" value="D-THREONATE 4-PHOSPHATE DEHYDROGENASE"/>
    <property type="match status" value="1"/>
</dbReference>
<evidence type="ECO:0000313" key="5">
    <source>
        <dbReference type="Proteomes" id="UP000315736"/>
    </source>
</evidence>
<dbReference type="InterPro" id="IPR005255">
    <property type="entry name" value="PdxA_fam"/>
</dbReference>
<keyword evidence="1" id="KW-0479">Metal-binding</keyword>
<dbReference type="GO" id="GO:0051287">
    <property type="term" value="F:NAD binding"/>
    <property type="evidence" value="ECO:0007669"/>
    <property type="project" value="InterPro"/>
</dbReference>
<dbReference type="Gene3D" id="3.40.718.10">
    <property type="entry name" value="Isopropylmalate Dehydrogenase"/>
    <property type="match status" value="1"/>
</dbReference>
<evidence type="ECO:0000256" key="2">
    <source>
        <dbReference type="ARBA" id="ARBA00023002"/>
    </source>
</evidence>
<name>A0A554W9K2_9BURK</name>
<evidence type="ECO:0000256" key="1">
    <source>
        <dbReference type="ARBA" id="ARBA00022723"/>
    </source>
</evidence>
<dbReference type="Pfam" id="PF04166">
    <property type="entry name" value="PdxA"/>
    <property type="match status" value="1"/>
</dbReference>
<evidence type="ECO:0000313" key="4">
    <source>
        <dbReference type="EMBL" id="TSE20258.1"/>
    </source>
</evidence>
<accession>A0A554W9K2</accession>
<proteinExistence type="predicted"/>
<comment type="caution">
    <text evidence="4">The sequence shown here is derived from an EMBL/GenBank/DDBJ whole genome shotgun (WGS) entry which is preliminary data.</text>
</comment>
<protein>
    <submittedName>
        <fullName evidence="4">4-hydroxythreonine-4-phosphate dehydrogenase 2</fullName>
        <ecNumber evidence="4">1.1.1.262</ecNumber>
    </submittedName>
</protein>
<dbReference type="EC" id="1.1.1.262" evidence="4"/>
<dbReference type="OrthoDB" id="9801783at2"/>
<dbReference type="AlphaFoldDB" id="A0A554W9K2"/>
<keyword evidence="2 4" id="KW-0560">Oxidoreductase</keyword>
<dbReference type="GO" id="GO:0046872">
    <property type="term" value="F:metal ion binding"/>
    <property type="evidence" value="ECO:0007669"/>
    <property type="project" value="UniProtKB-KW"/>
</dbReference>